<proteinExistence type="predicted"/>
<evidence type="ECO:0000313" key="3">
    <source>
        <dbReference type="Proteomes" id="UP001221757"/>
    </source>
</evidence>
<keyword evidence="3" id="KW-1185">Reference proteome</keyword>
<keyword evidence="1" id="KW-0472">Membrane</keyword>
<gene>
    <name evidence="2" type="ORF">B0H17DRAFT_1091077</name>
</gene>
<feature type="transmembrane region" description="Helical" evidence="1">
    <location>
        <begin position="65"/>
        <end position="86"/>
    </location>
</feature>
<organism evidence="2 3">
    <name type="scientific">Mycena rosella</name>
    <name type="common">Pink bonnet</name>
    <name type="synonym">Agaricus rosellus</name>
    <dbReference type="NCBI Taxonomy" id="1033263"/>
    <lineage>
        <taxon>Eukaryota</taxon>
        <taxon>Fungi</taxon>
        <taxon>Dikarya</taxon>
        <taxon>Basidiomycota</taxon>
        <taxon>Agaricomycotina</taxon>
        <taxon>Agaricomycetes</taxon>
        <taxon>Agaricomycetidae</taxon>
        <taxon>Agaricales</taxon>
        <taxon>Marasmiineae</taxon>
        <taxon>Mycenaceae</taxon>
        <taxon>Mycena</taxon>
    </lineage>
</organism>
<accession>A0AAD7CVQ3</accession>
<feature type="transmembrane region" description="Helical" evidence="1">
    <location>
        <begin position="98"/>
        <end position="131"/>
    </location>
</feature>
<keyword evidence="1" id="KW-1133">Transmembrane helix</keyword>
<evidence type="ECO:0000256" key="1">
    <source>
        <dbReference type="SAM" id="Phobius"/>
    </source>
</evidence>
<dbReference type="Proteomes" id="UP001221757">
    <property type="component" value="Unassembled WGS sequence"/>
</dbReference>
<evidence type="ECO:0000313" key="2">
    <source>
        <dbReference type="EMBL" id="KAJ7664994.1"/>
    </source>
</evidence>
<name>A0AAD7CVQ3_MYCRO</name>
<keyword evidence="1" id="KW-0812">Transmembrane</keyword>
<comment type="caution">
    <text evidence="2">The sequence shown here is derived from an EMBL/GenBank/DDBJ whole genome shotgun (WGS) entry which is preliminary data.</text>
</comment>
<dbReference type="AlphaFoldDB" id="A0AAD7CVQ3"/>
<reference evidence="2" key="1">
    <citation type="submission" date="2023-03" db="EMBL/GenBank/DDBJ databases">
        <title>Massive genome expansion in bonnet fungi (Mycena s.s.) driven by repeated elements and novel gene families across ecological guilds.</title>
        <authorList>
            <consortium name="Lawrence Berkeley National Laboratory"/>
            <person name="Harder C.B."/>
            <person name="Miyauchi S."/>
            <person name="Viragh M."/>
            <person name="Kuo A."/>
            <person name="Thoen E."/>
            <person name="Andreopoulos B."/>
            <person name="Lu D."/>
            <person name="Skrede I."/>
            <person name="Drula E."/>
            <person name="Henrissat B."/>
            <person name="Morin E."/>
            <person name="Kohler A."/>
            <person name="Barry K."/>
            <person name="LaButti K."/>
            <person name="Morin E."/>
            <person name="Salamov A."/>
            <person name="Lipzen A."/>
            <person name="Mereny Z."/>
            <person name="Hegedus B."/>
            <person name="Baldrian P."/>
            <person name="Stursova M."/>
            <person name="Weitz H."/>
            <person name="Taylor A."/>
            <person name="Grigoriev I.V."/>
            <person name="Nagy L.G."/>
            <person name="Martin F."/>
            <person name="Kauserud H."/>
        </authorList>
    </citation>
    <scope>NUCLEOTIDE SEQUENCE</scope>
    <source>
        <strain evidence="2">CBHHK067</strain>
    </source>
</reference>
<sequence>MSTILETGVPPTDTPALLRALPYAQSGATLILSTSQAALRTTFTALVFLSKLLANPIAFLSPFPILLYILAPLIVFVQLLLEIAIYAPTRTIAYVADAVYPAYVFLGVVCITGALIGLSGRLTVLGVLYVLPPPPPPPPPHLLVEVHDEKPRRIP</sequence>
<protein>
    <submittedName>
        <fullName evidence="2">Uncharacterized protein</fullName>
    </submittedName>
</protein>
<dbReference type="EMBL" id="JARKIE010000217">
    <property type="protein sequence ID" value="KAJ7664994.1"/>
    <property type="molecule type" value="Genomic_DNA"/>
</dbReference>